<name>A0A848DNV7_9PSEU</name>
<sequence length="176" mass="19909">MRYSELRRRSQGRVRKLDEGVGIPRPFDLNTLLDRLERHRGRPIDLHETEATAGGPCGLWIQERDRDVIAYAADTSAVHQSHIVLHEVGHMISDHRGDCMLTVGAAQELAPTVRPELIRHMFTRSTYTAFEEQEAEMIACLIRLTAAEHRPSQLTARPLAPADAQYFSRVEQIFGG</sequence>
<accession>A0A848DNV7</accession>
<organism evidence="1 2">
    <name type="scientific">Pseudonocardia bannensis</name>
    <dbReference type="NCBI Taxonomy" id="630973"/>
    <lineage>
        <taxon>Bacteria</taxon>
        <taxon>Bacillati</taxon>
        <taxon>Actinomycetota</taxon>
        <taxon>Actinomycetes</taxon>
        <taxon>Pseudonocardiales</taxon>
        <taxon>Pseudonocardiaceae</taxon>
        <taxon>Pseudonocardia</taxon>
    </lineage>
</organism>
<evidence type="ECO:0008006" key="3">
    <source>
        <dbReference type="Google" id="ProtNLM"/>
    </source>
</evidence>
<dbReference type="AlphaFoldDB" id="A0A848DNV7"/>
<dbReference type="RefSeq" id="WP_169415129.1">
    <property type="nucleotide sequence ID" value="NZ_JAAXKZ010000111.1"/>
</dbReference>
<proteinExistence type="predicted"/>
<dbReference type="Proteomes" id="UP000586918">
    <property type="component" value="Unassembled WGS sequence"/>
</dbReference>
<evidence type="ECO:0000313" key="2">
    <source>
        <dbReference type="Proteomes" id="UP000586918"/>
    </source>
</evidence>
<evidence type="ECO:0000313" key="1">
    <source>
        <dbReference type="EMBL" id="NMH94442.1"/>
    </source>
</evidence>
<keyword evidence="2" id="KW-1185">Reference proteome</keyword>
<dbReference type="EMBL" id="JAAXKZ010000111">
    <property type="protein sequence ID" value="NMH94442.1"/>
    <property type="molecule type" value="Genomic_DNA"/>
</dbReference>
<reference evidence="1 2" key="1">
    <citation type="submission" date="2020-04" db="EMBL/GenBank/DDBJ databases">
        <authorList>
            <person name="Klaysubun C."/>
            <person name="Duangmal K."/>
            <person name="Lipun K."/>
        </authorList>
    </citation>
    <scope>NUCLEOTIDE SEQUENCE [LARGE SCALE GENOMIC DNA]</scope>
    <source>
        <strain evidence="1 2">DSM 45300</strain>
    </source>
</reference>
<protein>
    <recommendedName>
        <fullName evidence="3">IrrE N-terminal-like domain-containing protein</fullName>
    </recommendedName>
</protein>
<gene>
    <name evidence="1" type="ORF">HF519_23260</name>
</gene>
<comment type="caution">
    <text evidence="1">The sequence shown here is derived from an EMBL/GenBank/DDBJ whole genome shotgun (WGS) entry which is preliminary data.</text>
</comment>